<proteinExistence type="predicted"/>
<name>A0A9E3LRT6_9NOST</name>
<evidence type="ECO:0000313" key="2">
    <source>
        <dbReference type="Proteomes" id="UP000813215"/>
    </source>
</evidence>
<reference evidence="1" key="1">
    <citation type="submission" date="2021-05" db="EMBL/GenBank/DDBJ databases">
        <authorList>
            <person name="Pietrasiak N."/>
            <person name="Ward R."/>
            <person name="Stajich J.E."/>
            <person name="Kurbessoian T."/>
        </authorList>
    </citation>
    <scope>NUCLEOTIDE SEQUENCE</scope>
    <source>
        <strain evidence="1">HA4357-MV3</strain>
    </source>
</reference>
<comment type="caution">
    <text evidence="1">The sequence shown here is derived from an EMBL/GenBank/DDBJ whole genome shotgun (WGS) entry which is preliminary data.</text>
</comment>
<dbReference type="AlphaFoldDB" id="A0A9E3LRT6"/>
<organism evidence="1 2">
    <name type="scientific">Pelatocladus maniniholoensis HA4357-MV3</name>
    <dbReference type="NCBI Taxonomy" id="1117104"/>
    <lineage>
        <taxon>Bacteria</taxon>
        <taxon>Bacillati</taxon>
        <taxon>Cyanobacteriota</taxon>
        <taxon>Cyanophyceae</taxon>
        <taxon>Nostocales</taxon>
        <taxon>Nostocaceae</taxon>
        <taxon>Pelatocladus</taxon>
    </lineage>
</organism>
<sequence length="156" mass="18176">MKSKIEKLLRQALLKNGKMEHSLFEYELKEHIDYWYKGLKKDKEEFVFVVTENRGHVAMVLITKEKEIYINEDARDKLMEIWKYVYKKNMELMIPMMADDLVNGILAVNGVKTASSNFSNIWTGVTGKSDKIGKIEANLQAYLDKYKGFLPDKNSD</sequence>
<dbReference type="EMBL" id="JAHHHW010000001">
    <property type="protein sequence ID" value="MBW4430200.1"/>
    <property type="molecule type" value="Genomic_DNA"/>
</dbReference>
<dbReference type="Proteomes" id="UP000813215">
    <property type="component" value="Unassembled WGS sequence"/>
</dbReference>
<evidence type="ECO:0000313" key="1">
    <source>
        <dbReference type="EMBL" id="MBW4430200.1"/>
    </source>
</evidence>
<accession>A0A9E3LRT6</accession>
<reference evidence="1" key="2">
    <citation type="journal article" date="2022" name="Microbiol. Resour. Announc.">
        <title>Metagenome Sequencing to Explore Phylogenomics of Terrestrial Cyanobacteria.</title>
        <authorList>
            <person name="Ward R.D."/>
            <person name="Stajich J.E."/>
            <person name="Johansen J.R."/>
            <person name="Huntemann M."/>
            <person name="Clum A."/>
            <person name="Foster B."/>
            <person name="Foster B."/>
            <person name="Roux S."/>
            <person name="Palaniappan K."/>
            <person name="Varghese N."/>
            <person name="Mukherjee S."/>
            <person name="Reddy T.B.K."/>
            <person name="Daum C."/>
            <person name="Copeland A."/>
            <person name="Chen I.A."/>
            <person name="Ivanova N.N."/>
            <person name="Kyrpides N.C."/>
            <person name="Shapiro N."/>
            <person name="Eloe-Fadrosh E.A."/>
            <person name="Pietrasiak N."/>
        </authorList>
    </citation>
    <scope>NUCLEOTIDE SEQUENCE</scope>
    <source>
        <strain evidence="1">HA4357-MV3</strain>
    </source>
</reference>
<protein>
    <submittedName>
        <fullName evidence="1">Uncharacterized protein</fullName>
    </submittedName>
</protein>
<gene>
    <name evidence="1" type="ORF">KME28_00105</name>
</gene>